<reference evidence="2 3" key="1">
    <citation type="submission" date="2019-09" db="EMBL/GenBank/DDBJ databases">
        <title>Genome sequence and assembly of Taibaiella sp.</title>
        <authorList>
            <person name="Chhetri G."/>
        </authorList>
    </citation>
    <scope>NUCLEOTIDE SEQUENCE [LARGE SCALE GENOMIC DNA]</scope>
    <source>
        <strain evidence="2 3">KVB11</strain>
    </source>
</reference>
<dbReference type="RefSeq" id="WP_150031415.1">
    <property type="nucleotide sequence ID" value="NZ_VWSH01000001.1"/>
</dbReference>
<sequence length="180" mass="20151">MNIEIIAGSPRNPSLNARVAHYVHQQLKKMSDHNIGIIELNKVHFPFIQKVWSSPEQATPELKPIAERMFAANAFIISSPEYNGAYSPAMKNLFDHFPKQNRKAFGVITSSDGMMGGIRASQQILQLIPALFGIASPSMLIVPQADKKFDMEGNLLAPEFQKNIDDFCNNFLWLAEKLHG</sequence>
<proteinExistence type="predicted"/>
<protein>
    <submittedName>
        <fullName evidence="2">NAD(P)H-dependent oxidoreductase</fullName>
    </submittedName>
</protein>
<accession>A0A5M6CNN9</accession>
<dbReference type="GO" id="GO:0016491">
    <property type="term" value="F:oxidoreductase activity"/>
    <property type="evidence" value="ECO:0007669"/>
    <property type="project" value="InterPro"/>
</dbReference>
<dbReference type="PANTHER" id="PTHR30543">
    <property type="entry name" value="CHROMATE REDUCTASE"/>
    <property type="match status" value="1"/>
</dbReference>
<organism evidence="2 3">
    <name type="scientific">Taibaiella lutea</name>
    <dbReference type="NCBI Taxonomy" id="2608001"/>
    <lineage>
        <taxon>Bacteria</taxon>
        <taxon>Pseudomonadati</taxon>
        <taxon>Bacteroidota</taxon>
        <taxon>Chitinophagia</taxon>
        <taxon>Chitinophagales</taxon>
        <taxon>Chitinophagaceae</taxon>
        <taxon>Taibaiella</taxon>
    </lineage>
</organism>
<dbReference type="GO" id="GO:0010181">
    <property type="term" value="F:FMN binding"/>
    <property type="evidence" value="ECO:0007669"/>
    <property type="project" value="TreeGrafter"/>
</dbReference>
<dbReference type="InterPro" id="IPR029039">
    <property type="entry name" value="Flavoprotein-like_sf"/>
</dbReference>
<keyword evidence="3" id="KW-1185">Reference proteome</keyword>
<dbReference type="SUPFAM" id="SSF52218">
    <property type="entry name" value="Flavoproteins"/>
    <property type="match status" value="1"/>
</dbReference>
<dbReference type="InterPro" id="IPR050712">
    <property type="entry name" value="NAD(P)H-dep_reductase"/>
</dbReference>
<dbReference type="GO" id="GO:0005829">
    <property type="term" value="C:cytosol"/>
    <property type="evidence" value="ECO:0007669"/>
    <property type="project" value="TreeGrafter"/>
</dbReference>
<comment type="caution">
    <text evidence="2">The sequence shown here is derived from an EMBL/GenBank/DDBJ whole genome shotgun (WGS) entry which is preliminary data.</text>
</comment>
<gene>
    <name evidence="2" type="ORF">F0919_03975</name>
</gene>
<evidence type="ECO:0000313" key="3">
    <source>
        <dbReference type="Proteomes" id="UP000323632"/>
    </source>
</evidence>
<dbReference type="AlphaFoldDB" id="A0A5M6CNN9"/>
<dbReference type="Gene3D" id="3.40.50.360">
    <property type="match status" value="1"/>
</dbReference>
<feature type="domain" description="NADPH-dependent FMN reductase-like" evidence="1">
    <location>
        <begin position="1"/>
        <end position="144"/>
    </location>
</feature>
<evidence type="ECO:0000313" key="2">
    <source>
        <dbReference type="EMBL" id="KAA5536838.1"/>
    </source>
</evidence>
<dbReference type="EMBL" id="VWSH01000001">
    <property type="protein sequence ID" value="KAA5536838.1"/>
    <property type="molecule type" value="Genomic_DNA"/>
</dbReference>
<dbReference type="Proteomes" id="UP000323632">
    <property type="component" value="Unassembled WGS sequence"/>
</dbReference>
<dbReference type="PANTHER" id="PTHR30543:SF21">
    <property type="entry name" value="NAD(P)H-DEPENDENT FMN REDUCTASE LOT6"/>
    <property type="match status" value="1"/>
</dbReference>
<evidence type="ECO:0000259" key="1">
    <source>
        <dbReference type="Pfam" id="PF03358"/>
    </source>
</evidence>
<name>A0A5M6CNN9_9BACT</name>
<dbReference type="InterPro" id="IPR005025">
    <property type="entry name" value="FMN_Rdtase-like_dom"/>
</dbReference>
<dbReference type="Pfam" id="PF03358">
    <property type="entry name" value="FMN_red"/>
    <property type="match status" value="1"/>
</dbReference>